<dbReference type="Proteomes" id="UP000315700">
    <property type="component" value="Chromosome"/>
</dbReference>
<name>A0A517SFW1_9PLAN</name>
<organism evidence="1 2">
    <name type="scientific">Caulifigura coniformis</name>
    <dbReference type="NCBI Taxonomy" id="2527983"/>
    <lineage>
        <taxon>Bacteria</taxon>
        <taxon>Pseudomonadati</taxon>
        <taxon>Planctomycetota</taxon>
        <taxon>Planctomycetia</taxon>
        <taxon>Planctomycetales</taxon>
        <taxon>Planctomycetaceae</taxon>
        <taxon>Caulifigura</taxon>
    </lineage>
</organism>
<dbReference type="KEGG" id="ccos:Pan44_30570"/>
<dbReference type="InParanoid" id="A0A517SFW1"/>
<gene>
    <name evidence="1" type="ORF">Pan44_30570</name>
</gene>
<protein>
    <submittedName>
        <fullName evidence="1">Uncharacterized protein</fullName>
    </submittedName>
</protein>
<proteinExistence type="predicted"/>
<dbReference type="AlphaFoldDB" id="A0A517SFW1"/>
<evidence type="ECO:0000313" key="2">
    <source>
        <dbReference type="Proteomes" id="UP000315700"/>
    </source>
</evidence>
<accession>A0A517SFW1</accession>
<keyword evidence="2" id="KW-1185">Reference proteome</keyword>
<reference evidence="1 2" key="1">
    <citation type="submission" date="2019-02" db="EMBL/GenBank/DDBJ databases">
        <title>Deep-cultivation of Planctomycetes and their phenomic and genomic characterization uncovers novel biology.</title>
        <authorList>
            <person name="Wiegand S."/>
            <person name="Jogler M."/>
            <person name="Boedeker C."/>
            <person name="Pinto D."/>
            <person name="Vollmers J."/>
            <person name="Rivas-Marin E."/>
            <person name="Kohn T."/>
            <person name="Peeters S.H."/>
            <person name="Heuer A."/>
            <person name="Rast P."/>
            <person name="Oberbeckmann S."/>
            <person name="Bunk B."/>
            <person name="Jeske O."/>
            <person name="Meyerdierks A."/>
            <person name="Storesund J.E."/>
            <person name="Kallscheuer N."/>
            <person name="Luecker S."/>
            <person name="Lage O.M."/>
            <person name="Pohl T."/>
            <person name="Merkel B.J."/>
            <person name="Hornburger P."/>
            <person name="Mueller R.-W."/>
            <person name="Bruemmer F."/>
            <person name="Labrenz M."/>
            <person name="Spormann A.M."/>
            <person name="Op den Camp H."/>
            <person name="Overmann J."/>
            <person name="Amann R."/>
            <person name="Jetten M.S.M."/>
            <person name="Mascher T."/>
            <person name="Medema M.H."/>
            <person name="Devos D.P."/>
            <person name="Kaster A.-K."/>
            <person name="Ovreas L."/>
            <person name="Rohde M."/>
            <person name="Galperin M.Y."/>
            <person name="Jogler C."/>
        </authorList>
    </citation>
    <scope>NUCLEOTIDE SEQUENCE [LARGE SCALE GENOMIC DNA]</scope>
    <source>
        <strain evidence="1 2">Pan44</strain>
    </source>
</reference>
<evidence type="ECO:0000313" key="1">
    <source>
        <dbReference type="EMBL" id="QDT55016.1"/>
    </source>
</evidence>
<sequence length="111" mass="12419">MSDGTDPSVPGIMTEQTSTIETLDALRGFIHTTLCDKESLVREQFLMSETPLVLYGAPCGLQFTIRGPRSIRLSAVWASDPNMVYFYDARGERFLKVQLKNRFEIPMATAA</sequence>
<dbReference type="RefSeq" id="WP_231754058.1">
    <property type="nucleotide sequence ID" value="NZ_CP036271.1"/>
</dbReference>
<dbReference type="EMBL" id="CP036271">
    <property type="protein sequence ID" value="QDT55016.1"/>
    <property type="molecule type" value="Genomic_DNA"/>
</dbReference>